<proteinExistence type="predicted"/>
<dbReference type="Proteomes" id="UP000008311">
    <property type="component" value="Unassembled WGS sequence"/>
</dbReference>
<evidence type="ECO:0000313" key="3">
    <source>
        <dbReference type="Proteomes" id="UP000008311"/>
    </source>
</evidence>
<dbReference type="AlphaFoldDB" id="B9RUB9"/>
<protein>
    <submittedName>
        <fullName evidence="2">Uncharacterized protein</fullName>
    </submittedName>
</protein>
<dbReference type="InParanoid" id="B9RUB9"/>
<accession>B9RUB9</accession>
<evidence type="ECO:0000256" key="1">
    <source>
        <dbReference type="SAM" id="Phobius"/>
    </source>
</evidence>
<feature type="transmembrane region" description="Helical" evidence="1">
    <location>
        <begin position="20"/>
        <end position="39"/>
    </location>
</feature>
<gene>
    <name evidence="2" type="ORF">RCOM_0851720</name>
</gene>
<evidence type="ECO:0000313" key="2">
    <source>
        <dbReference type="EMBL" id="EEF44906.1"/>
    </source>
</evidence>
<organism evidence="2 3">
    <name type="scientific">Ricinus communis</name>
    <name type="common">Castor bean</name>
    <dbReference type="NCBI Taxonomy" id="3988"/>
    <lineage>
        <taxon>Eukaryota</taxon>
        <taxon>Viridiplantae</taxon>
        <taxon>Streptophyta</taxon>
        <taxon>Embryophyta</taxon>
        <taxon>Tracheophyta</taxon>
        <taxon>Spermatophyta</taxon>
        <taxon>Magnoliopsida</taxon>
        <taxon>eudicotyledons</taxon>
        <taxon>Gunneridae</taxon>
        <taxon>Pentapetalae</taxon>
        <taxon>rosids</taxon>
        <taxon>fabids</taxon>
        <taxon>Malpighiales</taxon>
        <taxon>Euphorbiaceae</taxon>
        <taxon>Acalyphoideae</taxon>
        <taxon>Acalypheae</taxon>
        <taxon>Ricinus</taxon>
    </lineage>
</organism>
<keyword evidence="1" id="KW-0472">Membrane</keyword>
<name>B9RUB9_RICCO</name>
<sequence>MQLNISTNKLHKLKRNLAFALHYFTSFCPILFLPMAVLLKQYRRLLLVFLLSLVVVLCPVRARPLAPDYPRHGTVIRSSPGLEETGTQLAEATLKHLNLQLLGISKEGPSGSGSGH</sequence>
<keyword evidence="1" id="KW-0812">Transmembrane</keyword>
<dbReference type="EMBL" id="EQ973817">
    <property type="protein sequence ID" value="EEF44906.1"/>
    <property type="molecule type" value="Genomic_DNA"/>
</dbReference>
<keyword evidence="3" id="KW-1185">Reference proteome</keyword>
<reference evidence="3" key="1">
    <citation type="journal article" date="2010" name="Nat. Biotechnol.">
        <title>Draft genome sequence of the oilseed species Ricinus communis.</title>
        <authorList>
            <person name="Chan A.P."/>
            <person name="Crabtree J."/>
            <person name="Zhao Q."/>
            <person name="Lorenzi H."/>
            <person name="Orvis J."/>
            <person name="Puiu D."/>
            <person name="Melake-Berhan A."/>
            <person name="Jones K.M."/>
            <person name="Redman J."/>
            <person name="Chen G."/>
            <person name="Cahoon E.B."/>
            <person name="Gedil M."/>
            <person name="Stanke M."/>
            <person name="Haas B.J."/>
            <person name="Wortman J.R."/>
            <person name="Fraser-Liggett C.M."/>
            <person name="Ravel J."/>
            <person name="Rabinowicz P.D."/>
        </authorList>
    </citation>
    <scope>NUCLEOTIDE SEQUENCE [LARGE SCALE GENOMIC DNA]</scope>
    <source>
        <strain evidence="3">cv. Hale</strain>
    </source>
</reference>
<keyword evidence="1" id="KW-1133">Transmembrane helix</keyword>